<evidence type="ECO:0000256" key="4">
    <source>
        <dbReference type="ARBA" id="ARBA00022801"/>
    </source>
</evidence>
<feature type="region of interest" description="Disordered" evidence="8">
    <location>
        <begin position="545"/>
        <end position="584"/>
    </location>
</feature>
<keyword evidence="3" id="KW-0677">Repeat</keyword>
<keyword evidence="2" id="KW-0479">Metal-binding</keyword>
<dbReference type="PANTHER" id="PTHR44858">
    <property type="entry name" value="TETRATRICOPEPTIDE REPEAT PROTEIN 6"/>
    <property type="match status" value="1"/>
</dbReference>
<keyword evidence="5 7" id="KW-0802">TPR repeat</keyword>
<sequence length="584" mass="63877">MWQSSNEAAAQGLDLKELAPKSKETKNLIAQAVSNGGIKTSDYQKERQAYDACQRVNKLLGTGSYSEAAQVAQSGISCDPTAYSGYLHRQLSACLKAQKDFQGAIAELKKAAKLDPTYKNSTYDIALINYESGNLEEAIKGLEEAQKQPGADPVLKQEASNLLTQVGAFGYLKLAERALAANNLSAAKKHLTSAARFDPSTYSSSVHGNLAYVLRELGESERAIEEGKKALNFQPNQTNQAIPQNQANTVYTIGLAYQDIGNFQEAINWLTRYTQLETNGQNRQKAEVFIAELKDDLGKQKPGLDKKADYLESCMENGVVPSWPAAKMPLKVYIKSGTSQSGYKPIYRDFTIHALDTWCSVCPKLSYKLVDTPQSADISVSFSNSTLGMSENGRTRLKAGITDIKSDKAEILSAKVAVTTINPFDQKPVRDGECATTTMHEIGHSLGLDHSTAVSDIMYFGSSCKQTGKPTARDRNTLALIYKDKPIITASLNKTVKPLNITYLPPPAFLPPAPVDTKTLKPPVFLPPPLAKEVQYMKPPLFVPPPLKRELNSAQNDKAEPSLNRAQPVARDKSKLPFFLPPPK</sequence>
<evidence type="ECO:0000256" key="7">
    <source>
        <dbReference type="PROSITE-ProRule" id="PRU00339"/>
    </source>
</evidence>
<evidence type="ECO:0000313" key="11">
    <source>
        <dbReference type="Proteomes" id="UP000664277"/>
    </source>
</evidence>
<dbReference type="PROSITE" id="PS50005">
    <property type="entry name" value="TPR"/>
    <property type="match status" value="2"/>
</dbReference>
<protein>
    <submittedName>
        <fullName evidence="10">Tetratricopeptide repeat protein</fullName>
    </submittedName>
</protein>
<dbReference type="InterPro" id="IPR050498">
    <property type="entry name" value="Ycf3"/>
</dbReference>
<comment type="caution">
    <text evidence="10">The sequence shown here is derived from an EMBL/GenBank/DDBJ whole genome shotgun (WGS) entry which is preliminary data.</text>
</comment>
<dbReference type="GO" id="GO:0004222">
    <property type="term" value="F:metalloendopeptidase activity"/>
    <property type="evidence" value="ECO:0007669"/>
    <property type="project" value="InterPro"/>
</dbReference>
<feature type="repeat" description="TPR" evidence="7">
    <location>
        <begin position="247"/>
        <end position="280"/>
    </location>
</feature>
<evidence type="ECO:0000259" key="9">
    <source>
        <dbReference type="Pfam" id="PF00413"/>
    </source>
</evidence>
<dbReference type="EMBL" id="JAFLCK010000011">
    <property type="protein sequence ID" value="MBN8660503.1"/>
    <property type="molecule type" value="Genomic_DNA"/>
</dbReference>
<keyword evidence="6" id="KW-0862">Zinc</keyword>
<dbReference type="SUPFAM" id="SSF55486">
    <property type="entry name" value="Metalloproteases ('zincins'), catalytic domain"/>
    <property type="match status" value="1"/>
</dbReference>
<dbReference type="AlphaFoldDB" id="A0A8J7PF37"/>
<reference evidence="10" key="1">
    <citation type="submission" date="2021-02" db="EMBL/GenBank/DDBJ databases">
        <title>Genome-Resolved Metagenomics of a Microbial Community Performing Photosynthetic Biological Nutrient Removal.</title>
        <authorList>
            <person name="Mcdaniel E.A."/>
        </authorList>
    </citation>
    <scope>NUCLEOTIDE SEQUENCE</scope>
    <source>
        <strain evidence="10">UWPOB_OBS1</strain>
    </source>
</reference>
<name>A0A8J7PF37_9BACT</name>
<dbReference type="SMART" id="SM00028">
    <property type="entry name" value="TPR"/>
    <property type="match status" value="4"/>
</dbReference>
<evidence type="ECO:0000256" key="2">
    <source>
        <dbReference type="ARBA" id="ARBA00022723"/>
    </source>
</evidence>
<dbReference type="InterPro" id="IPR019734">
    <property type="entry name" value="TPR_rpt"/>
</dbReference>
<dbReference type="Proteomes" id="UP000664277">
    <property type="component" value="Unassembled WGS sequence"/>
</dbReference>
<dbReference type="Gene3D" id="1.25.40.10">
    <property type="entry name" value="Tetratricopeptide repeat domain"/>
    <property type="match status" value="2"/>
</dbReference>
<dbReference type="PANTHER" id="PTHR44858:SF1">
    <property type="entry name" value="UDP-N-ACETYLGLUCOSAMINE--PEPTIDE N-ACETYLGLUCOSAMINYLTRANSFERASE SPINDLY-RELATED"/>
    <property type="match status" value="1"/>
</dbReference>
<dbReference type="Pfam" id="PF13181">
    <property type="entry name" value="TPR_8"/>
    <property type="match status" value="1"/>
</dbReference>
<dbReference type="GO" id="GO:0008270">
    <property type="term" value="F:zinc ion binding"/>
    <property type="evidence" value="ECO:0007669"/>
    <property type="project" value="InterPro"/>
</dbReference>
<dbReference type="InterPro" id="IPR024079">
    <property type="entry name" value="MetalloPept_cat_dom_sf"/>
</dbReference>
<gene>
    <name evidence="10" type="ORF">J0M35_09090</name>
</gene>
<dbReference type="InterPro" id="IPR011990">
    <property type="entry name" value="TPR-like_helical_dom_sf"/>
</dbReference>
<proteinExistence type="predicted"/>
<keyword evidence="4" id="KW-0378">Hydrolase</keyword>
<dbReference type="GO" id="GO:0006508">
    <property type="term" value="P:proteolysis"/>
    <property type="evidence" value="ECO:0007669"/>
    <property type="project" value="UniProtKB-KW"/>
</dbReference>
<evidence type="ECO:0000256" key="8">
    <source>
        <dbReference type="SAM" id="MobiDB-lite"/>
    </source>
</evidence>
<dbReference type="Gene3D" id="3.40.390.10">
    <property type="entry name" value="Collagenase (Catalytic Domain)"/>
    <property type="match status" value="1"/>
</dbReference>
<dbReference type="Pfam" id="PF14559">
    <property type="entry name" value="TPR_19"/>
    <property type="match status" value="1"/>
</dbReference>
<keyword evidence="1" id="KW-0645">Protease</keyword>
<evidence type="ECO:0000313" key="10">
    <source>
        <dbReference type="EMBL" id="MBN8660503.1"/>
    </source>
</evidence>
<dbReference type="Pfam" id="PF13432">
    <property type="entry name" value="TPR_16"/>
    <property type="match status" value="1"/>
</dbReference>
<feature type="domain" description="Peptidase M10 metallopeptidase" evidence="9">
    <location>
        <begin position="348"/>
        <end position="482"/>
    </location>
</feature>
<dbReference type="SUPFAM" id="SSF48452">
    <property type="entry name" value="TPR-like"/>
    <property type="match status" value="1"/>
</dbReference>
<accession>A0A8J7PF37</accession>
<evidence type="ECO:0000256" key="1">
    <source>
        <dbReference type="ARBA" id="ARBA00022670"/>
    </source>
</evidence>
<organism evidence="10 11">
    <name type="scientific">Candidatus Obscuribacter phosphatis</name>
    <dbReference type="NCBI Taxonomy" id="1906157"/>
    <lineage>
        <taxon>Bacteria</taxon>
        <taxon>Bacillati</taxon>
        <taxon>Candidatus Melainabacteria</taxon>
        <taxon>Candidatus Obscuribacterales</taxon>
        <taxon>Candidatus Obscuribacteraceae</taxon>
        <taxon>Candidatus Obscuribacter</taxon>
    </lineage>
</organism>
<evidence type="ECO:0000256" key="6">
    <source>
        <dbReference type="ARBA" id="ARBA00022833"/>
    </source>
</evidence>
<evidence type="ECO:0000256" key="3">
    <source>
        <dbReference type="ARBA" id="ARBA00022737"/>
    </source>
</evidence>
<feature type="repeat" description="TPR" evidence="7">
    <location>
        <begin position="204"/>
        <end position="237"/>
    </location>
</feature>
<dbReference type="InterPro" id="IPR001818">
    <property type="entry name" value="Pept_M10_metallopeptidase"/>
</dbReference>
<dbReference type="GO" id="GO:0031012">
    <property type="term" value="C:extracellular matrix"/>
    <property type="evidence" value="ECO:0007669"/>
    <property type="project" value="InterPro"/>
</dbReference>
<evidence type="ECO:0000256" key="5">
    <source>
        <dbReference type="ARBA" id="ARBA00022803"/>
    </source>
</evidence>
<dbReference type="Pfam" id="PF00413">
    <property type="entry name" value="Peptidase_M10"/>
    <property type="match status" value="1"/>
</dbReference>